<evidence type="ECO:0000256" key="1">
    <source>
        <dbReference type="ARBA" id="ARBA00001954"/>
    </source>
</evidence>
<name>A0A317CCG0_9GAMM</name>
<dbReference type="PANTHER" id="PTHR20883">
    <property type="entry name" value="PHYTANOYL-COA DIOXYGENASE DOMAIN CONTAINING 1"/>
    <property type="match status" value="1"/>
</dbReference>
<dbReference type="Pfam" id="PF05721">
    <property type="entry name" value="PhyH"/>
    <property type="match status" value="1"/>
</dbReference>
<dbReference type="AlphaFoldDB" id="A0A317CCG0"/>
<dbReference type="RefSeq" id="WP_109823286.1">
    <property type="nucleotide sequence ID" value="NZ_QGKL01000029.1"/>
</dbReference>
<evidence type="ECO:0000313" key="2">
    <source>
        <dbReference type="EMBL" id="PWQ96314.1"/>
    </source>
</evidence>
<dbReference type="OrthoDB" id="9791262at2"/>
<dbReference type="PANTHER" id="PTHR20883:SF48">
    <property type="entry name" value="ECTOINE DIOXYGENASE"/>
    <property type="match status" value="1"/>
</dbReference>
<evidence type="ECO:0000313" key="3">
    <source>
        <dbReference type="Proteomes" id="UP000245506"/>
    </source>
</evidence>
<protein>
    <submittedName>
        <fullName evidence="2">Phytanoyl-CoA dioxygenase</fullName>
    </submittedName>
</protein>
<dbReference type="EMBL" id="QGKL01000029">
    <property type="protein sequence ID" value="PWQ96314.1"/>
    <property type="molecule type" value="Genomic_DNA"/>
</dbReference>
<dbReference type="Gene3D" id="2.60.120.620">
    <property type="entry name" value="q2cbj1_9rhob like domain"/>
    <property type="match status" value="1"/>
</dbReference>
<dbReference type="GO" id="GO:0016706">
    <property type="term" value="F:2-oxoglutarate-dependent dioxygenase activity"/>
    <property type="evidence" value="ECO:0007669"/>
    <property type="project" value="UniProtKB-ARBA"/>
</dbReference>
<dbReference type="GO" id="GO:0005506">
    <property type="term" value="F:iron ion binding"/>
    <property type="evidence" value="ECO:0007669"/>
    <property type="project" value="UniProtKB-ARBA"/>
</dbReference>
<accession>A0A317CCG0</accession>
<dbReference type="SUPFAM" id="SSF51197">
    <property type="entry name" value="Clavaminate synthase-like"/>
    <property type="match status" value="1"/>
</dbReference>
<reference evidence="2 3" key="1">
    <citation type="submission" date="2018-05" db="EMBL/GenBank/DDBJ databases">
        <title>Leucothrix arctica sp. nov., isolated from Arctic seawater.</title>
        <authorList>
            <person name="Choi A."/>
            <person name="Baek K."/>
        </authorList>
    </citation>
    <scope>NUCLEOTIDE SEQUENCE [LARGE SCALE GENOMIC DNA]</scope>
    <source>
        <strain evidence="2 3">IMCC9719</strain>
    </source>
</reference>
<dbReference type="InterPro" id="IPR008775">
    <property type="entry name" value="Phytyl_CoA_dOase-like"/>
</dbReference>
<keyword evidence="2" id="KW-0223">Dioxygenase</keyword>
<sequence>MLTQAQVNIFNQQGFLVLPGAADAETVAAIRAVTFSHLEAKKEPIELESEVNYPGAPKSVDDPGGATARRLLMAYERDAVFKAWAEDTSVTECIQQLLGSEQLLLTPNHHNTVMTKHPKYSSDTLWHRDTRYWHYSDNCLINAWTALGPEHQLNGGMKVIPGSHLWHVDDEGLDDLQFLKLDYEGNQVQLAKAIYVNLNAGDILLFSPYIFHAADRCKTNDVKCSLVFTYRGEVTLPVQNTKSSRFPDIRII</sequence>
<keyword evidence="2" id="KW-0560">Oxidoreductase</keyword>
<comment type="caution">
    <text evidence="2">The sequence shown here is derived from an EMBL/GenBank/DDBJ whole genome shotgun (WGS) entry which is preliminary data.</text>
</comment>
<keyword evidence="3" id="KW-1185">Reference proteome</keyword>
<proteinExistence type="predicted"/>
<gene>
    <name evidence="2" type="ORF">DKT75_10030</name>
</gene>
<dbReference type="Proteomes" id="UP000245506">
    <property type="component" value="Unassembled WGS sequence"/>
</dbReference>
<comment type="cofactor">
    <cofactor evidence="1">
        <name>Fe(2+)</name>
        <dbReference type="ChEBI" id="CHEBI:29033"/>
    </cofactor>
</comment>
<organism evidence="2 3">
    <name type="scientific">Leucothrix arctica</name>
    <dbReference type="NCBI Taxonomy" id="1481894"/>
    <lineage>
        <taxon>Bacteria</taxon>
        <taxon>Pseudomonadati</taxon>
        <taxon>Pseudomonadota</taxon>
        <taxon>Gammaproteobacteria</taxon>
        <taxon>Thiotrichales</taxon>
        <taxon>Thiotrichaceae</taxon>
        <taxon>Leucothrix</taxon>
    </lineage>
</organism>